<keyword evidence="3" id="KW-0560">Oxidoreductase</keyword>
<evidence type="ECO:0000256" key="4">
    <source>
        <dbReference type="ARBA" id="ARBA00023004"/>
    </source>
</evidence>
<name>A0A4R5LYL1_9BURK</name>
<dbReference type="InterPro" id="IPR001041">
    <property type="entry name" value="2Fe-2S_ferredoxin-type"/>
</dbReference>
<protein>
    <submittedName>
        <fullName evidence="8">(2Fe-2S)-binding protein</fullName>
    </submittedName>
</protein>
<dbReference type="AlphaFoldDB" id="A0A4R5LYL1"/>
<dbReference type="SUPFAM" id="SSF47741">
    <property type="entry name" value="CO dehydrogenase ISP C-domain like"/>
    <property type="match status" value="1"/>
</dbReference>
<reference evidence="8 9" key="1">
    <citation type="submission" date="2019-03" db="EMBL/GenBank/DDBJ databases">
        <title>Paraburkholderia sp. 4M-K11, isolated from subtropical forest soil.</title>
        <authorList>
            <person name="Gao Z.-H."/>
            <person name="Qiu L.-H."/>
        </authorList>
    </citation>
    <scope>NUCLEOTIDE SEQUENCE [LARGE SCALE GENOMIC DNA]</scope>
    <source>
        <strain evidence="8 9">4M-K11</strain>
    </source>
</reference>
<evidence type="ECO:0000256" key="1">
    <source>
        <dbReference type="ARBA" id="ARBA00022714"/>
    </source>
</evidence>
<dbReference type="GO" id="GO:0051537">
    <property type="term" value="F:2 iron, 2 sulfur cluster binding"/>
    <property type="evidence" value="ECO:0007669"/>
    <property type="project" value="UniProtKB-KW"/>
</dbReference>
<dbReference type="RefSeq" id="WP_133199875.1">
    <property type="nucleotide sequence ID" value="NZ_JBHUCW010000032.1"/>
</dbReference>
<accession>A0A4R5LYL1</accession>
<dbReference type="InterPro" id="IPR036010">
    <property type="entry name" value="2Fe-2S_ferredoxin-like_sf"/>
</dbReference>
<keyword evidence="2" id="KW-0479">Metal-binding</keyword>
<keyword evidence="1" id="KW-0001">2Fe-2S</keyword>
<dbReference type="PANTHER" id="PTHR44379">
    <property type="entry name" value="OXIDOREDUCTASE WITH IRON-SULFUR SUBUNIT"/>
    <property type="match status" value="1"/>
</dbReference>
<dbReference type="InterPro" id="IPR006058">
    <property type="entry name" value="2Fe2S_fd_BS"/>
</dbReference>
<dbReference type="EMBL" id="SMRP01000043">
    <property type="protein sequence ID" value="TDG17484.1"/>
    <property type="molecule type" value="Genomic_DNA"/>
</dbReference>
<dbReference type="InterPro" id="IPR002888">
    <property type="entry name" value="2Fe-2S-bd"/>
</dbReference>
<dbReference type="Pfam" id="PF01799">
    <property type="entry name" value="Fer2_2"/>
    <property type="match status" value="1"/>
</dbReference>
<dbReference type="CDD" id="cd00207">
    <property type="entry name" value="fer2"/>
    <property type="match status" value="1"/>
</dbReference>
<sequence>MKVTINEKPYDVDVEPEMPLLWVIRDEIGLTGTKFGCGMGICGACSIHLDGELVRSCVLPASAGQNRRITTIEGLGGKGAELQAQWIASQVPQCGYCQSGMLMAAADLLARNPHPDDAAIDAAMTNICRCGTYARVKEAIHRVAGGNGPKAHAQEHASGNGERGSV</sequence>
<evidence type="ECO:0000256" key="6">
    <source>
        <dbReference type="SAM" id="MobiDB-lite"/>
    </source>
</evidence>
<dbReference type="InterPro" id="IPR012675">
    <property type="entry name" value="Beta-grasp_dom_sf"/>
</dbReference>
<keyword evidence="5" id="KW-0411">Iron-sulfur</keyword>
<evidence type="ECO:0000313" key="9">
    <source>
        <dbReference type="Proteomes" id="UP000295722"/>
    </source>
</evidence>
<evidence type="ECO:0000256" key="5">
    <source>
        <dbReference type="ARBA" id="ARBA00023014"/>
    </source>
</evidence>
<dbReference type="Proteomes" id="UP000295722">
    <property type="component" value="Unassembled WGS sequence"/>
</dbReference>
<dbReference type="GO" id="GO:0016491">
    <property type="term" value="F:oxidoreductase activity"/>
    <property type="evidence" value="ECO:0007669"/>
    <property type="project" value="UniProtKB-KW"/>
</dbReference>
<dbReference type="Pfam" id="PF00111">
    <property type="entry name" value="Fer2"/>
    <property type="match status" value="1"/>
</dbReference>
<dbReference type="PROSITE" id="PS51085">
    <property type="entry name" value="2FE2S_FER_2"/>
    <property type="match status" value="1"/>
</dbReference>
<organism evidence="8 9">
    <name type="scientific">Paraburkholderia silviterrae</name>
    <dbReference type="NCBI Taxonomy" id="2528715"/>
    <lineage>
        <taxon>Bacteria</taxon>
        <taxon>Pseudomonadati</taxon>
        <taxon>Pseudomonadota</taxon>
        <taxon>Betaproteobacteria</taxon>
        <taxon>Burkholderiales</taxon>
        <taxon>Burkholderiaceae</taxon>
        <taxon>Paraburkholderia</taxon>
    </lineage>
</organism>
<dbReference type="InterPro" id="IPR036884">
    <property type="entry name" value="2Fe-2S-bd_dom_sf"/>
</dbReference>
<keyword evidence="4" id="KW-0408">Iron</keyword>
<dbReference type="SUPFAM" id="SSF54292">
    <property type="entry name" value="2Fe-2S ferredoxin-like"/>
    <property type="match status" value="1"/>
</dbReference>
<comment type="caution">
    <text evidence="8">The sequence shown here is derived from an EMBL/GenBank/DDBJ whole genome shotgun (WGS) entry which is preliminary data.</text>
</comment>
<keyword evidence="9" id="KW-1185">Reference proteome</keyword>
<evidence type="ECO:0000259" key="7">
    <source>
        <dbReference type="PROSITE" id="PS51085"/>
    </source>
</evidence>
<dbReference type="PROSITE" id="PS00197">
    <property type="entry name" value="2FE2S_FER_1"/>
    <property type="match status" value="1"/>
</dbReference>
<feature type="region of interest" description="Disordered" evidence="6">
    <location>
        <begin position="145"/>
        <end position="166"/>
    </location>
</feature>
<proteinExistence type="predicted"/>
<evidence type="ECO:0000256" key="2">
    <source>
        <dbReference type="ARBA" id="ARBA00022723"/>
    </source>
</evidence>
<dbReference type="OrthoDB" id="9179439at2"/>
<dbReference type="Gene3D" id="1.10.150.120">
    <property type="entry name" value="[2Fe-2S]-binding domain"/>
    <property type="match status" value="1"/>
</dbReference>
<dbReference type="Gene3D" id="3.10.20.30">
    <property type="match status" value="1"/>
</dbReference>
<feature type="domain" description="2Fe-2S ferredoxin-type" evidence="7">
    <location>
        <begin position="1"/>
        <end position="75"/>
    </location>
</feature>
<dbReference type="PANTHER" id="PTHR44379:SF2">
    <property type="entry name" value="BLR6218 PROTEIN"/>
    <property type="match status" value="1"/>
</dbReference>
<dbReference type="InterPro" id="IPR051452">
    <property type="entry name" value="Diverse_Oxidoreductases"/>
</dbReference>
<gene>
    <name evidence="8" type="ORF">EYW47_37600</name>
</gene>
<evidence type="ECO:0000256" key="3">
    <source>
        <dbReference type="ARBA" id="ARBA00023002"/>
    </source>
</evidence>
<dbReference type="GO" id="GO:0046872">
    <property type="term" value="F:metal ion binding"/>
    <property type="evidence" value="ECO:0007669"/>
    <property type="project" value="UniProtKB-KW"/>
</dbReference>
<evidence type="ECO:0000313" key="8">
    <source>
        <dbReference type="EMBL" id="TDG17484.1"/>
    </source>
</evidence>